<keyword evidence="10" id="KW-1185">Reference proteome</keyword>
<feature type="chain" id="PRO_5020023252" description="Glycosyltransferase 2-like domain-containing protein" evidence="7">
    <location>
        <begin position="24"/>
        <end position="813"/>
    </location>
</feature>
<keyword evidence="3" id="KW-0328">Glycosyltransferase</keyword>
<dbReference type="NCBIfam" id="TIGR04282">
    <property type="entry name" value="glyco_like_cofC"/>
    <property type="match status" value="1"/>
</dbReference>
<proteinExistence type="predicted"/>
<feature type="domain" description="Glycosyltransferase 2-like" evidence="8">
    <location>
        <begin position="507"/>
        <end position="595"/>
    </location>
</feature>
<feature type="region of interest" description="Disordered" evidence="6">
    <location>
        <begin position="408"/>
        <end position="504"/>
    </location>
</feature>
<feature type="region of interest" description="Disordered" evidence="6">
    <location>
        <begin position="778"/>
        <end position="813"/>
    </location>
</feature>
<gene>
    <name evidence="9" type="ORF">NSK_006477</name>
</gene>
<organism evidence="9 10">
    <name type="scientific">Nannochloropsis salina CCMP1776</name>
    <dbReference type="NCBI Taxonomy" id="1027361"/>
    <lineage>
        <taxon>Eukaryota</taxon>
        <taxon>Sar</taxon>
        <taxon>Stramenopiles</taxon>
        <taxon>Ochrophyta</taxon>
        <taxon>Eustigmatophyceae</taxon>
        <taxon>Eustigmatales</taxon>
        <taxon>Monodopsidaceae</taxon>
        <taxon>Microchloropsis</taxon>
        <taxon>Microchloropsis salina</taxon>
    </lineage>
</organism>
<keyword evidence="7" id="KW-0732">Signal</keyword>
<dbReference type="GO" id="GO:0005886">
    <property type="term" value="C:plasma membrane"/>
    <property type="evidence" value="ECO:0007669"/>
    <property type="project" value="UniProtKB-SubCell"/>
</dbReference>
<evidence type="ECO:0000256" key="6">
    <source>
        <dbReference type="SAM" id="MobiDB-lite"/>
    </source>
</evidence>
<dbReference type="PANTHER" id="PTHR43646">
    <property type="entry name" value="GLYCOSYLTRANSFERASE"/>
    <property type="match status" value="1"/>
</dbReference>
<evidence type="ECO:0000256" key="5">
    <source>
        <dbReference type="ARBA" id="ARBA00023136"/>
    </source>
</evidence>
<dbReference type="InterPro" id="IPR018641">
    <property type="entry name" value="Trfase_1_rSAM/seldom-assoc"/>
</dbReference>
<dbReference type="InterPro" id="IPR026461">
    <property type="entry name" value="Trfase_2_rSAM/seldom_assoc"/>
</dbReference>
<dbReference type="Pfam" id="PF09837">
    <property type="entry name" value="DUF2064"/>
    <property type="match status" value="1"/>
</dbReference>
<dbReference type="PANTHER" id="PTHR43646:SF2">
    <property type="entry name" value="GLYCOSYLTRANSFERASE 2-LIKE DOMAIN-CONTAINING PROTEIN"/>
    <property type="match status" value="1"/>
</dbReference>
<accession>A0A4D9D0H4</accession>
<sequence length="813" mass="87504">MRFRPPAPTPVLLVLTISHAVCAKRNSGWLEPWPRKIVQQDCGGYFPKTTDLVLPASVATSHYSSLWTATALPSLSMVINSISTARPPLLDRGNVPPIPPARDVGWGGDGRPERNDAYHDKIYGQHTPASLAGSATPSLAPRVYLFTKYPVPGQVKTRMIPALGREGAMRLHRRLVHRTLASLDAFRRQGCPSRRKRGQDARREGAVVDCRVRYDDGLTGQGGMALMQAWLGMDWIYEAQGPGDLGARLAAATAIADGGEEGVGSVVVVGSDCPFLRPRHLRAAVRALSDTQEGGGEEDEEEGGHDLVLGPATDGGYWLIGLRRPCPALFRDVDWGTSRVLNQTLARAESLGLKVKLLEALSDMDRPQDLALWRPPPLTSVVIPVVNEAECLSATLAAVFNGTSTHRAAATAGADRTGVNTEGGREGKGGRKVRRWVEGGGEGGRERGRWREGGRGSGHAGMFSTQAPHISPVLPQESTPTPSTTQSSSNREEPSVRTSPGRKLKIHDPHVEVIVVDGGSTDRSERVARALGARVIRAPTAGRALQMNLGAAAANGDILLFLHADTLLPPTWEDEVKGAFAHHPSLLATAFRLRIMAPSSLFRVIEAGVSARSRWPWSMPYGDQALAVRRSVFEAVGGYPDVPVMEDFSFIQALHKMARTPPTSRPGGRDGRERKDGRATRQGGGRRGQSTEAGGLYGGKIRLLPSAVRTSARRWERLGVVRTTLVNQCMVLGWYVKVDPNKLAAFYRQARAGGTGGGRKRGVEKRLVSLRGLWRRGGEEGAGRERGSEGREGGQAEGPGPARAPPVSIRMGV</sequence>
<evidence type="ECO:0000256" key="1">
    <source>
        <dbReference type="ARBA" id="ARBA00004236"/>
    </source>
</evidence>
<name>A0A4D9D0H4_9STRA</name>
<dbReference type="Pfam" id="PF00535">
    <property type="entry name" value="Glycos_transf_2"/>
    <property type="match status" value="1"/>
</dbReference>
<dbReference type="OrthoDB" id="191769at2759"/>
<feature type="compositionally biased region" description="Basic and acidic residues" evidence="6">
    <location>
        <begin position="443"/>
        <end position="454"/>
    </location>
</feature>
<reference evidence="9 10" key="1">
    <citation type="submission" date="2019-01" db="EMBL/GenBank/DDBJ databases">
        <title>Nuclear Genome Assembly of the Microalgal Biofuel strain Nannochloropsis salina CCMP1776.</title>
        <authorList>
            <person name="Hovde B."/>
        </authorList>
    </citation>
    <scope>NUCLEOTIDE SEQUENCE [LARGE SCALE GENOMIC DNA]</scope>
    <source>
        <strain evidence="9 10">CCMP1776</strain>
    </source>
</reference>
<feature type="region of interest" description="Disordered" evidence="6">
    <location>
        <begin position="288"/>
        <end position="307"/>
    </location>
</feature>
<dbReference type="GO" id="GO:0016757">
    <property type="term" value="F:glycosyltransferase activity"/>
    <property type="evidence" value="ECO:0007669"/>
    <property type="project" value="UniProtKB-KW"/>
</dbReference>
<feature type="compositionally biased region" description="Low complexity" evidence="6">
    <location>
        <begin position="408"/>
        <end position="418"/>
    </location>
</feature>
<feature type="compositionally biased region" description="Basic and acidic residues" evidence="6">
    <location>
        <begin position="667"/>
        <end position="679"/>
    </location>
</feature>
<dbReference type="CDD" id="cd02522">
    <property type="entry name" value="GT_2_like_a"/>
    <property type="match status" value="1"/>
</dbReference>
<dbReference type="InterPro" id="IPR001173">
    <property type="entry name" value="Glyco_trans_2-like"/>
</dbReference>
<evidence type="ECO:0000256" key="7">
    <source>
        <dbReference type="SAM" id="SignalP"/>
    </source>
</evidence>
<comment type="subcellular location">
    <subcellularLocation>
        <location evidence="1">Cell membrane</location>
    </subcellularLocation>
</comment>
<keyword evidence="2" id="KW-1003">Cell membrane</keyword>
<protein>
    <recommendedName>
        <fullName evidence="8">Glycosyltransferase 2-like domain-containing protein</fullName>
    </recommendedName>
</protein>
<keyword evidence="5" id="KW-0472">Membrane</keyword>
<keyword evidence="4" id="KW-0808">Transferase</keyword>
<feature type="region of interest" description="Disordered" evidence="6">
    <location>
        <begin position="659"/>
        <end position="696"/>
    </location>
</feature>
<dbReference type="EMBL" id="SDOX01000119">
    <property type="protein sequence ID" value="TFJ82148.1"/>
    <property type="molecule type" value="Genomic_DNA"/>
</dbReference>
<evidence type="ECO:0000313" key="9">
    <source>
        <dbReference type="EMBL" id="TFJ82148.1"/>
    </source>
</evidence>
<evidence type="ECO:0000256" key="4">
    <source>
        <dbReference type="ARBA" id="ARBA00022679"/>
    </source>
</evidence>
<dbReference type="Proteomes" id="UP000355283">
    <property type="component" value="Unassembled WGS sequence"/>
</dbReference>
<evidence type="ECO:0000259" key="8">
    <source>
        <dbReference type="Pfam" id="PF00535"/>
    </source>
</evidence>
<dbReference type="Gene3D" id="3.90.550.10">
    <property type="entry name" value="Spore Coat Polysaccharide Biosynthesis Protein SpsA, Chain A"/>
    <property type="match status" value="2"/>
</dbReference>
<dbReference type="InterPro" id="IPR029044">
    <property type="entry name" value="Nucleotide-diphossugar_trans"/>
</dbReference>
<feature type="compositionally biased region" description="Low complexity" evidence="6">
    <location>
        <begin position="475"/>
        <end position="489"/>
    </location>
</feature>
<evidence type="ECO:0000313" key="10">
    <source>
        <dbReference type="Proteomes" id="UP000355283"/>
    </source>
</evidence>
<comment type="caution">
    <text evidence="9">The sequence shown here is derived from an EMBL/GenBank/DDBJ whole genome shotgun (WGS) entry which is preliminary data.</text>
</comment>
<evidence type="ECO:0000256" key="3">
    <source>
        <dbReference type="ARBA" id="ARBA00022676"/>
    </source>
</evidence>
<dbReference type="SUPFAM" id="SSF53448">
    <property type="entry name" value="Nucleotide-diphospho-sugar transferases"/>
    <property type="match status" value="2"/>
</dbReference>
<feature type="compositionally biased region" description="Basic and acidic residues" evidence="6">
    <location>
        <begin position="778"/>
        <end position="794"/>
    </location>
</feature>
<evidence type="ECO:0000256" key="2">
    <source>
        <dbReference type="ARBA" id="ARBA00022475"/>
    </source>
</evidence>
<dbReference type="AlphaFoldDB" id="A0A4D9D0H4"/>
<feature type="signal peptide" evidence="7">
    <location>
        <begin position="1"/>
        <end position="23"/>
    </location>
</feature>